<proteinExistence type="predicted"/>
<dbReference type="EMBL" id="JAYMYQ010000009">
    <property type="protein sequence ID" value="KAK7313250.1"/>
    <property type="molecule type" value="Genomic_DNA"/>
</dbReference>
<comment type="caution">
    <text evidence="1">The sequence shown here is derived from an EMBL/GenBank/DDBJ whole genome shotgun (WGS) entry which is preliminary data.</text>
</comment>
<reference evidence="1 2" key="1">
    <citation type="submission" date="2024-01" db="EMBL/GenBank/DDBJ databases">
        <title>The genomes of 5 underutilized Papilionoideae crops provide insights into root nodulation and disease resistanc.</title>
        <authorList>
            <person name="Jiang F."/>
        </authorList>
    </citation>
    <scope>NUCLEOTIDE SEQUENCE [LARGE SCALE GENOMIC DNA]</scope>
    <source>
        <strain evidence="1">LVBAO_FW01</strain>
        <tissue evidence="1">Leaves</tissue>
    </source>
</reference>
<gene>
    <name evidence="1" type="ORF">VNO77_37860</name>
</gene>
<keyword evidence="2" id="KW-1185">Reference proteome</keyword>
<organism evidence="1 2">
    <name type="scientific">Canavalia gladiata</name>
    <name type="common">Sword bean</name>
    <name type="synonym">Dolichos gladiatus</name>
    <dbReference type="NCBI Taxonomy" id="3824"/>
    <lineage>
        <taxon>Eukaryota</taxon>
        <taxon>Viridiplantae</taxon>
        <taxon>Streptophyta</taxon>
        <taxon>Embryophyta</taxon>
        <taxon>Tracheophyta</taxon>
        <taxon>Spermatophyta</taxon>
        <taxon>Magnoliopsida</taxon>
        <taxon>eudicotyledons</taxon>
        <taxon>Gunneridae</taxon>
        <taxon>Pentapetalae</taxon>
        <taxon>rosids</taxon>
        <taxon>fabids</taxon>
        <taxon>Fabales</taxon>
        <taxon>Fabaceae</taxon>
        <taxon>Papilionoideae</taxon>
        <taxon>50 kb inversion clade</taxon>
        <taxon>NPAAA clade</taxon>
        <taxon>indigoferoid/millettioid clade</taxon>
        <taxon>Phaseoleae</taxon>
        <taxon>Canavalia</taxon>
    </lineage>
</organism>
<sequence length="124" mass="13450">MHPMVIRAGINLAEIVEFLFEGFLSYASVEMSTSVMPLCSCHTSTLKSTSVTTPLLLAICKSGSIVRPNVDQLTKAGACNLTAWKRPALQLQAVGPSSRQLGHNHVEPIEESHQQLNCIAYCIP</sequence>
<evidence type="ECO:0000313" key="2">
    <source>
        <dbReference type="Proteomes" id="UP001367508"/>
    </source>
</evidence>
<accession>A0AAN9PUY7</accession>
<protein>
    <submittedName>
        <fullName evidence="1">Uncharacterized protein</fullName>
    </submittedName>
</protein>
<dbReference type="Proteomes" id="UP001367508">
    <property type="component" value="Unassembled WGS sequence"/>
</dbReference>
<name>A0AAN9PUY7_CANGL</name>
<evidence type="ECO:0000313" key="1">
    <source>
        <dbReference type="EMBL" id="KAK7313250.1"/>
    </source>
</evidence>
<dbReference type="AlphaFoldDB" id="A0AAN9PUY7"/>